<organism evidence="1 2">
    <name type="scientific">Aspergillus terreus (strain NIH 2624 / FGSC A1156)</name>
    <dbReference type="NCBI Taxonomy" id="341663"/>
    <lineage>
        <taxon>Eukaryota</taxon>
        <taxon>Fungi</taxon>
        <taxon>Dikarya</taxon>
        <taxon>Ascomycota</taxon>
        <taxon>Pezizomycotina</taxon>
        <taxon>Eurotiomycetes</taxon>
        <taxon>Eurotiomycetidae</taxon>
        <taxon>Eurotiales</taxon>
        <taxon>Aspergillaceae</taxon>
        <taxon>Aspergillus</taxon>
        <taxon>Aspergillus subgen. Circumdati</taxon>
    </lineage>
</organism>
<accession>Q0D0M4</accession>
<reference evidence="2" key="1">
    <citation type="submission" date="2005-09" db="EMBL/GenBank/DDBJ databases">
        <title>Annotation of the Aspergillus terreus NIH2624 genome.</title>
        <authorList>
            <person name="Birren B.W."/>
            <person name="Lander E.S."/>
            <person name="Galagan J.E."/>
            <person name="Nusbaum C."/>
            <person name="Devon K."/>
            <person name="Henn M."/>
            <person name="Ma L.-J."/>
            <person name="Jaffe D.B."/>
            <person name="Butler J."/>
            <person name="Alvarez P."/>
            <person name="Gnerre S."/>
            <person name="Grabherr M."/>
            <person name="Kleber M."/>
            <person name="Mauceli E.W."/>
            <person name="Brockman W."/>
            <person name="Rounsley S."/>
            <person name="Young S.K."/>
            <person name="LaButti K."/>
            <person name="Pushparaj V."/>
            <person name="DeCaprio D."/>
            <person name="Crawford M."/>
            <person name="Koehrsen M."/>
            <person name="Engels R."/>
            <person name="Montgomery P."/>
            <person name="Pearson M."/>
            <person name="Howarth C."/>
            <person name="Larson L."/>
            <person name="Luoma S."/>
            <person name="White J."/>
            <person name="Alvarado L."/>
            <person name="Kodira C.D."/>
            <person name="Zeng Q."/>
            <person name="Oleary S."/>
            <person name="Yandava C."/>
            <person name="Denning D.W."/>
            <person name="Nierman W.C."/>
            <person name="Milne T."/>
            <person name="Madden K."/>
        </authorList>
    </citation>
    <scope>NUCLEOTIDE SEQUENCE [LARGE SCALE GENOMIC DNA]</scope>
    <source>
        <strain evidence="2">NIH 2624 / FGSC A1156</strain>
    </source>
</reference>
<sequence>MVGILENRGRQPVDESGLNFVVRREPETFWKSWWKAMEKSGASVIIPTFVVCQVDQTTPEIMFGLIQQTTHVDGCSAIVRTEMRFETCDKTNWKPRLLGLVPN</sequence>
<dbReference type="RefSeq" id="XP_001210596.1">
    <property type="nucleotide sequence ID" value="XM_001210596.1"/>
</dbReference>
<proteinExistence type="predicted"/>
<name>Q0D0M4_ASPTN</name>
<gene>
    <name evidence="1" type="ORF">ATEG_00510</name>
</gene>
<protein>
    <submittedName>
        <fullName evidence="1">Uncharacterized protein</fullName>
    </submittedName>
</protein>
<dbReference type="VEuPathDB" id="FungiDB:ATEG_00510"/>
<dbReference type="AlphaFoldDB" id="Q0D0M4"/>
<dbReference type="Proteomes" id="UP000007963">
    <property type="component" value="Unassembled WGS sequence"/>
</dbReference>
<dbReference type="GeneID" id="4355264"/>
<dbReference type="EMBL" id="CH476594">
    <property type="protein sequence ID" value="EAU39156.1"/>
    <property type="molecule type" value="Genomic_DNA"/>
</dbReference>
<evidence type="ECO:0000313" key="2">
    <source>
        <dbReference type="Proteomes" id="UP000007963"/>
    </source>
</evidence>
<dbReference type="HOGENOM" id="CLU_2263216_0_0_1"/>
<evidence type="ECO:0000313" key="1">
    <source>
        <dbReference type="EMBL" id="EAU39156.1"/>
    </source>
</evidence>